<feature type="compositionally biased region" description="Basic and acidic residues" evidence="1">
    <location>
        <begin position="126"/>
        <end position="135"/>
    </location>
</feature>
<name>A0A1G8VKW4_9EURY</name>
<protein>
    <recommendedName>
        <fullName evidence="2">DUF8009 domain-containing protein</fullName>
    </recommendedName>
</protein>
<evidence type="ECO:0000313" key="3">
    <source>
        <dbReference type="EMBL" id="SDJ66736.1"/>
    </source>
</evidence>
<feature type="domain" description="DUF8009" evidence="2">
    <location>
        <begin position="4"/>
        <end position="140"/>
    </location>
</feature>
<sequence length="155" mass="17155">MPTERDPTAIRSLAVTVEDLVTAMELNQSTPRRAVLRVTPPFSGRMRARLHVATAAGDDNETLYIEPSALVGPDAPAYPNAVDTEQELRDDPTETYTVDRHHERHVDAVADWRRAVADAIRERATIHTPAPHEVEVAPLGDLSEHEPPESNENIV</sequence>
<keyword evidence="4" id="KW-1185">Reference proteome</keyword>
<feature type="region of interest" description="Disordered" evidence="1">
    <location>
        <begin position="126"/>
        <end position="155"/>
    </location>
</feature>
<organism evidence="3 4">
    <name type="scientific">Halovenus aranensis</name>
    <dbReference type="NCBI Taxonomy" id="890420"/>
    <lineage>
        <taxon>Archaea</taxon>
        <taxon>Methanobacteriati</taxon>
        <taxon>Methanobacteriota</taxon>
        <taxon>Stenosarchaea group</taxon>
        <taxon>Halobacteria</taxon>
        <taxon>Halobacteriales</taxon>
        <taxon>Haloarculaceae</taxon>
        <taxon>Halovenus</taxon>
    </lineage>
</organism>
<dbReference type="AlphaFoldDB" id="A0A1G8VKW4"/>
<reference evidence="3 4" key="1">
    <citation type="submission" date="2016-10" db="EMBL/GenBank/DDBJ databases">
        <authorList>
            <person name="de Groot N.N."/>
        </authorList>
    </citation>
    <scope>NUCLEOTIDE SEQUENCE [LARGE SCALE GENOMIC DNA]</scope>
    <source>
        <strain evidence="3 4">IBRC-M10015</strain>
    </source>
</reference>
<proteinExistence type="predicted"/>
<dbReference type="EMBL" id="FNFC01000007">
    <property type="protein sequence ID" value="SDJ66736.1"/>
    <property type="molecule type" value="Genomic_DNA"/>
</dbReference>
<dbReference type="OrthoDB" id="199191at2157"/>
<dbReference type="Pfam" id="PF26033">
    <property type="entry name" value="DUF8009"/>
    <property type="match status" value="1"/>
</dbReference>
<dbReference type="Proteomes" id="UP000198856">
    <property type="component" value="Unassembled WGS sequence"/>
</dbReference>
<accession>A0A1G8VKW4</accession>
<evidence type="ECO:0000256" key="1">
    <source>
        <dbReference type="SAM" id="MobiDB-lite"/>
    </source>
</evidence>
<dbReference type="InterPro" id="IPR058322">
    <property type="entry name" value="DUF8009"/>
</dbReference>
<evidence type="ECO:0000259" key="2">
    <source>
        <dbReference type="Pfam" id="PF26033"/>
    </source>
</evidence>
<dbReference type="RefSeq" id="WP_092701839.1">
    <property type="nucleotide sequence ID" value="NZ_FNFC01000007.1"/>
</dbReference>
<evidence type="ECO:0000313" key="4">
    <source>
        <dbReference type="Proteomes" id="UP000198856"/>
    </source>
</evidence>
<gene>
    <name evidence="3" type="ORF">SAMN05216226_1076</name>
</gene>